<dbReference type="RefSeq" id="WP_344818033.1">
    <property type="nucleotide sequence ID" value="NZ_BAABCP010000001.1"/>
</dbReference>
<dbReference type="Proteomes" id="UP001501591">
    <property type="component" value="Unassembled WGS sequence"/>
</dbReference>
<evidence type="ECO:0000256" key="1">
    <source>
        <dbReference type="SAM" id="MobiDB-lite"/>
    </source>
</evidence>
<dbReference type="EMBL" id="BAABCP010000001">
    <property type="protein sequence ID" value="GAA3930298.1"/>
    <property type="molecule type" value="Genomic_DNA"/>
</dbReference>
<evidence type="ECO:0000313" key="4">
    <source>
        <dbReference type="Proteomes" id="UP001501591"/>
    </source>
</evidence>
<evidence type="ECO:0000313" key="3">
    <source>
        <dbReference type="EMBL" id="GAA3930298.1"/>
    </source>
</evidence>
<sequence>MISGADADRLRELQRRAFAPGGGLTAEEAEELRMLTAPRSEDASAPAPEHSPEENPQEGRPSEGRPSEGRPPEQPAQPGIRRRSRLLIPLVAVVALVLGLGIARLVFSPEAPAGPPEMTAAQQQLQGELDAQGDFDPGSLAFAGEKQGAAVWTAARDGDRCVVMVVGEEHGIQCDDPERGSFGNGIIATQVERATDDAVTYYTAYLARVVSGEWAVMLERWDMGPETAWIHQYSDQERALLRVLEDEGFGLRNLSIVGYDGDLPVFVSTGDEQCVAVVDPDTLVADRSCSPSREGTTLAEGTVELGHGHSLYSVTWTRWRGPILTITELTKRANVVGCDAPTGACTAIDDRTGDIG</sequence>
<keyword evidence="2" id="KW-1133">Transmembrane helix</keyword>
<feature type="region of interest" description="Disordered" evidence="1">
    <location>
        <begin position="1"/>
        <end position="80"/>
    </location>
</feature>
<name>A0ABP7MWG0_9MICO</name>
<feature type="transmembrane region" description="Helical" evidence="2">
    <location>
        <begin position="86"/>
        <end position="107"/>
    </location>
</feature>
<reference evidence="4" key="1">
    <citation type="journal article" date="2019" name="Int. J. Syst. Evol. Microbiol.">
        <title>The Global Catalogue of Microorganisms (GCM) 10K type strain sequencing project: providing services to taxonomists for standard genome sequencing and annotation.</title>
        <authorList>
            <consortium name="The Broad Institute Genomics Platform"/>
            <consortium name="The Broad Institute Genome Sequencing Center for Infectious Disease"/>
            <person name="Wu L."/>
            <person name="Ma J."/>
        </authorList>
    </citation>
    <scope>NUCLEOTIDE SEQUENCE [LARGE SCALE GENOMIC DNA]</scope>
    <source>
        <strain evidence="4">JCM 17024</strain>
    </source>
</reference>
<organism evidence="3 4">
    <name type="scientific">Microbacterium soli</name>
    <dbReference type="NCBI Taxonomy" id="446075"/>
    <lineage>
        <taxon>Bacteria</taxon>
        <taxon>Bacillati</taxon>
        <taxon>Actinomycetota</taxon>
        <taxon>Actinomycetes</taxon>
        <taxon>Micrococcales</taxon>
        <taxon>Microbacteriaceae</taxon>
        <taxon>Microbacterium</taxon>
    </lineage>
</organism>
<evidence type="ECO:0000256" key="2">
    <source>
        <dbReference type="SAM" id="Phobius"/>
    </source>
</evidence>
<protein>
    <submittedName>
        <fullName evidence="3">Uncharacterized protein</fullName>
    </submittedName>
</protein>
<proteinExistence type="predicted"/>
<keyword evidence="2" id="KW-0812">Transmembrane</keyword>
<comment type="caution">
    <text evidence="3">The sequence shown here is derived from an EMBL/GenBank/DDBJ whole genome shotgun (WGS) entry which is preliminary data.</text>
</comment>
<feature type="compositionally biased region" description="Basic and acidic residues" evidence="1">
    <location>
        <begin position="60"/>
        <end position="71"/>
    </location>
</feature>
<keyword evidence="4" id="KW-1185">Reference proteome</keyword>
<keyword evidence="2" id="KW-0472">Membrane</keyword>
<accession>A0ABP7MWG0</accession>
<gene>
    <name evidence="3" type="ORF">GCM10022383_06180</name>
</gene>
<feature type="compositionally biased region" description="Basic and acidic residues" evidence="1">
    <location>
        <begin position="1"/>
        <end position="15"/>
    </location>
</feature>